<keyword evidence="3" id="KW-0028">Amino-acid biosynthesis</keyword>
<dbReference type="Pfam" id="PF18317">
    <property type="entry name" value="SDH_C"/>
    <property type="match status" value="1"/>
</dbReference>
<dbReference type="GO" id="GO:0050661">
    <property type="term" value="F:NADP binding"/>
    <property type="evidence" value="ECO:0007669"/>
    <property type="project" value="TreeGrafter"/>
</dbReference>
<dbReference type="InterPro" id="IPR036291">
    <property type="entry name" value="NAD(P)-bd_dom_sf"/>
</dbReference>
<dbReference type="Gene3D" id="3.40.50.10860">
    <property type="entry name" value="Leucine Dehydrogenase, chain A, domain 1"/>
    <property type="match status" value="1"/>
</dbReference>
<dbReference type="PANTHER" id="PTHR21089:SF1">
    <property type="entry name" value="BIFUNCTIONAL 3-DEHYDROQUINATE DEHYDRATASE_SHIKIMATE DEHYDROGENASE, CHLOROPLASTIC"/>
    <property type="match status" value="1"/>
</dbReference>
<dbReference type="InterPro" id="IPR022893">
    <property type="entry name" value="Shikimate_DH_fam"/>
</dbReference>
<dbReference type="InterPro" id="IPR013708">
    <property type="entry name" value="Shikimate_DH-bd_N"/>
</dbReference>
<dbReference type="GO" id="GO:0009073">
    <property type="term" value="P:aromatic amino acid family biosynthetic process"/>
    <property type="evidence" value="ECO:0007669"/>
    <property type="project" value="UniProtKB-KW"/>
</dbReference>
<evidence type="ECO:0000259" key="7">
    <source>
        <dbReference type="Pfam" id="PF18317"/>
    </source>
</evidence>
<dbReference type="AlphaFoldDB" id="A0A136Q2J8"/>
<keyword evidence="9" id="KW-1185">Reference proteome</keyword>
<dbReference type="STRING" id="626937.HMPREF3293_02168"/>
<feature type="domain" description="Shikimate dehydrogenase substrate binding N-terminal" evidence="6">
    <location>
        <begin position="3"/>
        <end position="65"/>
    </location>
</feature>
<dbReference type="Pfam" id="PF08501">
    <property type="entry name" value="Shikimate_dh_N"/>
    <property type="match status" value="1"/>
</dbReference>
<dbReference type="InterPro" id="IPR041121">
    <property type="entry name" value="SDH_C"/>
</dbReference>
<comment type="caution">
    <text evidence="8">The sequence shown here is derived from an EMBL/GenBank/DDBJ whole genome shotgun (WGS) entry which is preliminary data.</text>
</comment>
<dbReference type="InterPro" id="IPR006151">
    <property type="entry name" value="Shikm_DH/Glu-tRNA_Rdtase"/>
</dbReference>
<dbReference type="GO" id="GO:0009423">
    <property type="term" value="P:chorismate biosynthetic process"/>
    <property type="evidence" value="ECO:0007669"/>
    <property type="project" value="UniProtKB-UniPathway"/>
</dbReference>
<comment type="pathway">
    <text evidence="1">Metabolic intermediate biosynthesis; chorismate biosynthesis; chorismate from D-erythrose 4-phosphate and phosphoenolpyruvate: step 4/7.</text>
</comment>
<name>A0A136Q2J8_9FIRM</name>
<evidence type="ECO:0000256" key="1">
    <source>
        <dbReference type="ARBA" id="ARBA00004871"/>
    </source>
</evidence>
<evidence type="ECO:0000313" key="9">
    <source>
        <dbReference type="Proteomes" id="UP000070366"/>
    </source>
</evidence>
<dbReference type="PANTHER" id="PTHR21089">
    <property type="entry name" value="SHIKIMATE DEHYDROGENASE"/>
    <property type="match status" value="1"/>
</dbReference>
<evidence type="ECO:0000313" key="8">
    <source>
        <dbReference type="EMBL" id="KXK64920.1"/>
    </source>
</evidence>
<evidence type="ECO:0000256" key="4">
    <source>
        <dbReference type="ARBA" id="ARBA00049442"/>
    </source>
</evidence>
<feature type="domain" description="SDH C-terminal" evidence="7">
    <location>
        <begin position="215"/>
        <end position="234"/>
    </location>
</feature>
<dbReference type="GO" id="GO:0005829">
    <property type="term" value="C:cytosol"/>
    <property type="evidence" value="ECO:0007669"/>
    <property type="project" value="TreeGrafter"/>
</dbReference>
<dbReference type="InterPro" id="IPR046346">
    <property type="entry name" value="Aminoacid_DH-like_N_sf"/>
</dbReference>
<dbReference type="SUPFAM" id="SSF53223">
    <property type="entry name" value="Aminoacid dehydrogenase-like, N-terminal domain"/>
    <property type="match status" value="1"/>
</dbReference>
<dbReference type="EMBL" id="LSZW01000063">
    <property type="protein sequence ID" value="KXK64920.1"/>
    <property type="molecule type" value="Genomic_DNA"/>
</dbReference>
<evidence type="ECO:0000256" key="3">
    <source>
        <dbReference type="ARBA" id="ARBA00023141"/>
    </source>
</evidence>
<organism evidence="8 9">
    <name type="scientific">Christensenella minuta</name>
    <dbReference type="NCBI Taxonomy" id="626937"/>
    <lineage>
        <taxon>Bacteria</taxon>
        <taxon>Bacillati</taxon>
        <taxon>Bacillota</taxon>
        <taxon>Clostridia</taxon>
        <taxon>Christensenellales</taxon>
        <taxon>Christensenellaceae</taxon>
        <taxon>Christensenella</taxon>
    </lineage>
</organism>
<evidence type="ECO:0000259" key="5">
    <source>
        <dbReference type="Pfam" id="PF01488"/>
    </source>
</evidence>
<keyword evidence="3" id="KW-0057">Aromatic amino acid biosynthesis</keyword>
<dbReference type="GO" id="GO:0019632">
    <property type="term" value="P:shikimate metabolic process"/>
    <property type="evidence" value="ECO:0007669"/>
    <property type="project" value="TreeGrafter"/>
</dbReference>
<proteinExistence type="predicted"/>
<dbReference type="Pfam" id="PF01488">
    <property type="entry name" value="Shikimate_DH"/>
    <property type="match status" value="1"/>
</dbReference>
<dbReference type="Gene3D" id="3.40.50.720">
    <property type="entry name" value="NAD(P)-binding Rossmann-like Domain"/>
    <property type="match status" value="1"/>
</dbReference>
<evidence type="ECO:0000259" key="6">
    <source>
        <dbReference type="Pfam" id="PF08501"/>
    </source>
</evidence>
<dbReference type="SUPFAM" id="SSF51735">
    <property type="entry name" value="NAD(P)-binding Rossmann-fold domains"/>
    <property type="match status" value="1"/>
</dbReference>
<dbReference type="UniPathway" id="UPA00053">
    <property type="reaction ID" value="UER00087"/>
</dbReference>
<reference evidence="8 9" key="1">
    <citation type="submission" date="2016-02" db="EMBL/GenBank/DDBJ databases">
        <authorList>
            <person name="Wen L."/>
            <person name="He K."/>
            <person name="Yang H."/>
        </authorList>
    </citation>
    <scope>NUCLEOTIDE SEQUENCE [LARGE SCALE GENOMIC DNA]</scope>
    <source>
        <strain evidence="8 9">DSM 22607</strain>
    </source>
</reference>
<dbReference type="EC" id="1.1.1.25" evidence="2"/>
<comment type="catalytic activity">
    <reaction evidence="4">
        <text>shikimate + NADP(+) = 3-dehydroshikimate + NADPH + H(+)</text>
        <dbReference type="Rhea" id="RHEA:17737"/>
        <dbReference type="ChEBI" id="CHEBI:15378"/>
        <dbReference type="ChEBI" id="CHEBI:16630"/>
        <dbReference type="ChEBI" id="CHEBI:36208"/>
        <dbReference type="ChEBI" id="CHEBI:57783"/>
        <dbReference type="ChEBI" id="CHEBI:58349"/>
        <dbReference type="EC" id="1.1.1.25"/>
    </reaction>
</comment>
<dbReference type="PATRIC" id="fig|626937.4.peg.2137"/>
<protein>
    <recommendedName>
        <fullName evidence="2">shikimate dehydrogenase (NADP(+))</fullName>
        <ecNumber evidence="2">1.1.1.25</ecNumber>
    </recommendedName>
</protein>
<sequence>MLYTRYGLDCIYDRMLVTSKTLASFVGSIRERRISGFNITMPLKQAILPYLRYVSPEACGGINTVVVHPDGLYGYSTDAQGFLAALQSTGSDYRGANIVFIGAGTVTKLLADDAAEKGAQSIVIVNRTLEKAQKIARQISAVSDRLANIGCYLKNCDLLINTTPLGMNGTGSDFEDLSFLDALPGHAAVCDLIYAPAQTSFLKYANTRGLKTMNGLGMLIWQGFFSFEKWFHILPGQRDYDAVEQELTRLLGQK</sequence>
<feature type="domain" description="Quinate/shikimate 5-dehydrogenase/glutamyl-tRNA reductase" evidence="5">
    <location>
        <begin position="89"/>
        <end position="163"/>
    </location>
</feature>
<dbReference type="CDD" id="cd01065">
    <property type="entry name" value="NAD_bind_Shikimate_DH"/>
    <property type="match status" value="1"/>
</dbReference>
<evidence type="ECO:0000256" key="2">
    <source>
        <dbReference type="ARBA" id="ARBA00012962"/>
    </source>
</evidence>
<accession>A0A136Q2J8</accession>
<gene>
    <name evidence="8" type="ORF">HMPREF3293_02168</name>
</gene>
<dbReference type="Proteomes" id="UP000070366">
    <property type="component" value="Unassembled WGS sequence"/>
</dbReference>
<dbReference type="GO" id="GO:0004764">
    <property type="term" value="F:shikimate 3-dehydrogenase (NADP+) activity"/>
    <property type="evidence" value="ECO:0007669"/>
    <property type="project" value="UniProtKB-EC"/>
</dbReference>